<reference evidence="2" key="1">
    <citation type="journal article" date="2018" name="DNA Res.">
        <title>Multiple hybrid de novo genome assembly of finger millet, an orphan allotetraploid crop.</title>
        <authorList>
            <person name="Hatakeyama M."/>
            <person name="Aluri S."/>
            <person name="Balachadran M.T."/>
            <person name="Sivarajan S.R."/>
            <person name="Patrignani A."/>
            <person name="Gruter S."/>
            <person name="Poveda L."/>
            <person name="Shimizu-Inatsugi R."/>
            <person name="Baeten J."/>
            <person name="Francoijs K.J."/>
            <person name="Nataraja K.N."/>
            <person name="Reddy Y.A.N."/>
            <person name="Phadnis S."/>
            <person name="Ravikumar R.L."/>
            <person name="Schlapbach R."/>
            <person name="Sreeman S.M."/>
            <person name="Shimizu K.K."/>
        </authorList>
    </citation>
    <scope>NUCLEOTIDE SEQUENCE</scope>
</reference>
<dbReference type="InterPro" id="IPR051848">
    <property type="entry name" value="PGIP"/>
</dbReference>
<organism evidence="2 3">
    <name type="scientific">Eleusine coracana subsp. coracana</name>
    <dbReference type="NCBI Taxonomy" id="191504"/>
    <lineage>
        <taxon>Eukaryota</taxon>
        <taxon>Viridiplantae</taxon>
        <taxon>Streptophyta</taxon>
        <taxon>Embryophyta</taxon>
        <taxon>Tracheophyta</taxon>
        <taxon>Spermatophyta</taxon>
        <taxon>Magnoliopsida</taxon>
        <taxon>Liliopsida</taxon>
        <taxon>Poales</taxon>
        <taxon>Poaceae</taxon>
        <taxon>PACMAD clade</taxon>
        <taxon>Chloridoideae</taxon>
        <taxon>Cynodonteae</taxon>
        <taxon>Eleusininae</taxon>
        <taxon>Eleusine</taxon>
    </lineage>
</organism>
<dbReference type="Gene3D" id="3.80.10.10">
    <property type="entry name" value="Ribonuclease Inhibitor"/>
    <property type="match status" value="1"/>
</dbReference>
<dbReference type="InterPro" id="IPR001611">
    <property type="entry name" value="Leu-rich_rpt"/>
</dbReference>
<keyword evidence="3" id="KW-1185">Reference proteome</keyword>
<proteinExistence type="predicted"/>
<name>A0AAV5DZR9_ELECO</name>
<dbReference type="Proteomes" id="UP001054889">
    <property type="component" value="Unassembled WGS sequence"/>
</dbReference>
<reference evidence="2" key="2">
    <citation type="submission" date="2021-12" db="EMBL/GenBank/DDBJ databases">
        <title>Resequencing data analysis of finger millet.</title>
        <authorList>
            <person name="Hatakeyama M."/>
            <person name="Aluri S."/>
            <person name="Balachadran M.T."/>
            <person name="Sivarajan S.R."/>
            <person name="Poveda L."/>
            <person name="Shimizu-Inatsugi R."/>
            <person name="Schlapbach R."/>
            <person name="Sreeman S.M."/>
            <person name="Shimizu K.K."/>
        </authorList>
    </citation>
    <scope>NUCLEOTIDE SEQUENCE</scope>
</reference>
<protein>
    <submittedName>
        <fullName evidence="2">Uncharacterized protein</fullName>
    </submittedName>
</protein>
<dbReference type="SUPFAM" id="SSF52058">
    <property type="entry name" value="L domain-like"/>
    <property type="match status" value="1"/>
</dbReference>
<dbReference type="InterPro" id="IPR032675">
    <property type="entry name" value="LRR_dom_sf"/>
</dbReference>
<accession>A0AAV5DZR9</accession>
<dbReference type="EMBL" id="BQKI01000072">
    <property type="protein sequence ID" value="GJN15776.1"/>
    <property type="molecule type" value="Genomic_DNA"/>
</dbReference>
<evidence type="ECO:0000313" key="3">
    <source>
        <dbReference type="Proteomes" id="UP001054889"/>
    </source>
</evidence>
<comment type="subcellular location">
    <subcellularLocation>
        <location evidence="1">Cell envelope</location>
    </subcellularLocation>
</comment>
<dbReference type="PANTHER" id="PTHR48059">
    <property type="entry name" value="POLYGALACTURONASE INHIBITOR 1"/>
    <property type="match status" value="1"/>
</dbReference>
<dbReference type="AlphaFoldDB" id="A0AAV5DZR9"/>
<evidence type="ECO:0000256" key="1">
    <source>
        <dbReference type="ARBA" id="ARBA00004196"/>
    </source>
</evidence>
<dbReference type="PANTHER" id="PTHR48059:SF23">
    <property type="entry name" value="LEUCINE-RICH REPEAT-CONTAINING N-TERMINAL PLANT-TYPE DOMAIN-CONTAINING PROTEIN"/>
    <property type="match status" value="1"/>
</dbReference>
<sequence length="190" mass="21307">MQTIQLDTMPGLYGTIPSLSKLSHLELLDITSTSITGPLPEFWVNTNLSALTITDSKLTGPIPNLRYIDLSGNMLTAHWIHTSWIAPRKLSLTGNPSFLFDAAKPMTKIDLSWNVLGFDMTKVRFPYHLTYLDLSHDKSQVSFLTAKLRHFNVSYNELCPEGHGIHHGANSYDHNKCLCGTPLVPCKKRQ</sequence>
<comment type="caution">
    <text evidence="2">The sequence shown here is derived from an EMBL/GenBank/DDBJ whole genome shotgun (WGS) entry which is preliminary data.</text>
</comment>
<evidence type="ECO:0000313" key="2">
    <source>
        <dbReference type="EMBL" id="GJN15776.1"/>
    </source>
</evidence>
<gene>
    <name evidence="2" type="primary">gb02716</name>
    <name evidence="2" type="ORF">PR202_gb02716</name>
</gene>
<dbReference type="Pfam" id="PF00560">
    <property type="entry name" value="LRR_1"/>
    <property type="match status" value="1"/>
</dbReference>